<dbReference type="GO" id="GO:0005666">
    <property type="term" value="C:RNA polymerase III complex"/>
    <property type="evidence" value="ECO:0007669"/>
    <property type="project" value="UniProtKB-UniRule"/>
</dbReference>
<dbReference type="InterPro" id="IPR039748">
    <property type="entry name" value="RPC3"/>
</dbReference>
<keyword evidence="1" id="KW-0240">DNA-directed RNA polymerase</keyword>
<dbReference type="InterPro" id="IPR008806">
    <property type="entry name" value="RNA_pol_III_Rpc82_C"/>
</dbReference>
<feature type="non-terminal residue" evidence="3">
    <location>
        <position position="1"/>
    </location>
</feature>
<accession>S8DA97</accession>
<comment type="function">
    <text evidence="1">DNA-dependent RNA polymerase catalyzes the transcription of DNA into RNA using the four ribonucleoside triphosphates as substrates. Specific core component of RNA polymerase III which synthesizes small RNAs, such as 5S rRNA and tRNAs.</text>
</comment>
<dbReference type="GO" id="GO:0006351">
    <property type="term" value="P:DNA-templated transcription"/>
    <property type="evidence" value="ECO:0007669"/>
    <property type="project" value="InterPro"/>
</dbReference>
<comment type="subunit">
    <text evidence="1">Component of the RNA polymerase III (Pol III) complex consisting of 17 subunits.</text>
</comment>
<proteinExistence type="inferred from homology"/>
<keyword evidence="4" id="KW-1185">Reference proteome</keyword>
<evidence type="ECO:0000313" key="3">
    <source>
        <dbReference type="EMBL" id="EPS59613.1"/>
    </source>
</evidence>
<organism evidence="3 4">
    <name type="scientific">Genlisea aurea</name>
    <dbReference type="NCBI Taxonomy" id="192259"/>
    <lineage>
        <taxon>Eukaryota</taxon>
        <taxon>Viridiplantae</taxon>
        <taxon>Streptophyta</taxon>
        <taxon>Embryophyta</taxon>
        <taxon>Tracheophyta</taxon>
        <taxon>Spermatophyta</taxon>
        <taxon>Magnoliopsida</taxon>
        <taxon>eudicotyledons</taxon>
        <taxon>Gunneridae</taxon>
        <taxon>Pentapetalae</taxon>
        <taxon>asterids</taxon>
        <taxon>lamiids</taxon>
        <taxon>Lamiales</taxon>
        <taxon>Lentibulariaceae</taxon>
        <taxon>Genlisea</taxon>
    </lineage>
</organism>
<dbReference type="EMBL" id="AUSU01008224">
    <property type="protein sequence ID" value="EPS59613.1"/>
    <property type="molecule type" value="Genomic_DNA"/>
</dbReference>
<comment type="subcellular location">
    <subcellularLocation>
        <location evidence="1">Nucleus</location>
    </subcellularLocation>
</comment>
<protein>
    <recommendedName>
        <fullName evidence="1">DNA-directed RNA polymerase III subunit RPC3</fullName>
        <shortName evidence="1">RNA polymerase III subunit C3</shortName>
    </recommendedName>
</protein>
<comment type="caution">
    <text evidence="3">The sequence shown here is derived from an EMBL/GenBank/DDBJ whole genome shotgun (WGS) entry which is preliminary data.</text>
</comment>
<dbReference type="AlphaFoldDB" id="S8DA97"/>
<dbReference type="Pfam" id="PF05645">
    <property type="entry name" value="RNA_pol_Rpc82"/>
    <property type="match status" value="1"/>
</dbReference>
<comment type="similarity">
    <text evidence="1">Belongs to the eukaryotic RPC3/POLR3C RNA polymerase subunit family.</text>
</comment>
<name>S8DA97_9LAMI</name>
<dbReference type="Gene3D" id="1.10.10.10">
    <property type="entry name" value="Winged helix-like DNA-binding domain superfamily/Winged helix DNA-binding domain"/>
    <property type="match status" value="2"/>
</dbReference>
<dbReference type="PANTHER" id="PTHR12949:SF0">
    <property type="entry name" value="DNA-DIRECTED RNA POLYMERASE III SUBUNIT RPC3"/>
    <property type="match status" value="1"/>
</dbReference>
<dbReference type="PANTHER" id="PTHR12949">
    <property type="entry name" value="RNA POLYMERASE III DNA DIRECTED -RELATED"/>
    <property type="match status" value="1"/>
</dbReference>
<dbReference type="Proteomes" id="UP000015453">
    <property type="component" value="Unassembled WGS sequence"/>
</dbReference>
<feature type="non-terminal residue" evidence="3">
    <location>
        <position position="275"/>
    </location>
</feature>
<keyword evidence="1" id="KW-0539">Nucleus</keyword>
<dbReference type="GO" id="GO:0003697">
    <property type="term" value="F:single-stranded DNA binding"/>
    <property type="evidence" value="ECO:0007669"/>
    <property type="project" value="UniProtKB-UniRule"/>
</dbReference>
<evidence type="ECO:0000313" key="4">
    <source>
        <dbReference type="Proteomes" id="UP000015453"/>
    </source>
</evidence>
<reference evidence="3 4" key="1">
    <citation type="journal article" date="2013" name="BMC Genomics">
        <title>The miniature genome of a carnivorous plant Genlisea aurea contains a low number of genes and short non-coding sequences.</title>
        <authorList>
            <person name="Leushkin E.V."/>
            <person name="Sutormin R.A."/>
            <person name="Nabieva E.R."/>
            <person name="Penin A.A."/>
            <person name="Kondrashov A.S."/>
            <person name="Logacheva M.D."/>
        </authorList>
    </citation>
    <scope>NUCLEOTIDE SEQUENCE [LARGE SCALE GENOMIC DNA]</scope>
</reference>
<dbReference type="OrthoDB" id="272392at2759"/>
<keyword evidence="1" id="KW-0804">Transcription</keyword>
<evidence type="ECO:0000256" key="1">
    <source>
        <dbReference type="RuleBase" id="RU367076"/>
    </source>
</evidence>
<sequence>QKEVLWRVNFEELLRRLRNKVCVSYVKRAYDEAAGLVMAAILELSGRTEKGVKAGKSASLSINAIYDEVIKKEQGLGMDFQRVRASLEQLGCETVSTGLDENYIADLKRHIEMAQDEELESLVLQRHGKEAYRIFRFLSKAGRFFDTDKISEINIATSDPKDTIKVLNKLWRDNYLEMERVGGAGGSDEASSRILWKVNKQPVRRHVLDEMYHGALNLRLRMEQEADKGKEILQMPREKLVGEYLKRFSRLSRIRIILESSLLNLDDSIMLFHDF</sequence>
<dbReference type="InterPro" id="IPR036388">
    <property type="entry name" value="WH-like_DNA-bd_sf"/>
</dbReference>
<feature type="domain" description="RNA polymerase III Rpc82 C -terminal" evidence="2">
    <location>
        <begin position="2"/>
        <end position="79"/>
    </location>
</feature>
<evidence type="ECO:0000259" key="2">
    <source>
        <dbReference type="Pfam" id="PF05645"/>
    </source>
</evidence>
<gene>
    <name evidence="3" type="ORF">M569_15192</name>
</gene>